<dbReference type="InterPro" id="IPR036237">
    <property type="entry name" value="Xyl_isomerase-like_sf"/>
</dbReference>
<dbReference type="InterPro" id="IPR026040">
    <property type="entry name" value="HyI-like"/>
</dbReference>
<proteinExistence type="inferred from homology"/>
<dbReference type="PIRSF" id="PIRSF006241">
    <property type="entry name" value="HyI"/>
    <property type="match status" value="1"/>
</dbReference>
<keyword evidence="6" id="KW-0670">Pyruvate</keyword>
<keyword evidence="1 2" id="KW-0413">Isomerase</keyword>
<comment type="caution">
    <text evidence="6">The sequence shown here is derived from an EMBL/GenBank/DDBJ whole genome shotgun (WGS) entry which is preliminary data.</text>
</comment>
<sequence>MKQTRRTLLKNLAIGASAFAITPASTLAACNASENKSRKNIKLKGNINHSVSKWTFDYLSLDDLCKAVKEIGFNAIDLVGPKDWPTLQKHGIYSSMCYSAGDNNLYNGLDNPIYHENLIKEYLEVIPIMAKAGYKNLICFSGKREGMDDETGMKNCKTALEKIVPFAEKNGVTMVMELLNSKIDHKDYMCNHVEWGAELCKMIDSENFKLLFDIYHMQIQEGDIIRNIRDYHQYIAHYHTGGVPGRHEINNSQELYYPAVMKAIVETGFKGHVAQEFVPTYPDKLDSLREAIKICDV</sequence>
<dbReference type="InterPro" id="IPR006311">
    <property type="entry name" value="TAT_signal"/>
</dbReference>
<reference evidence="6 7" key="1">
    <citation type="submission" date="2018-11" db="EMBL/GenBank/DDBJ databases">
        <title>Draft genome sequence of Ferruginibacter sp. BO-59.</title>
        <authorList>
            <person name="Im W.T."/>
        </authorList>
    </citation>
    <scope>NUCLEOTIDE SEQUENCE [LARGE SCALE GENOMIC DNA]</scope>
    <source>
        <strain evidence="6 7">BO-59</strain>
    </source>
</reference>
<dbReference type="InterPro" id="IPR013022">
    <property type="entry name" value="Xyl_isomerase-like_TIM-brl"/>
</dbReference>
<gene>
    <name evidence="6" type="ORF">EFY79_10980</name>
</gene>
<evidence type="ECO:0000256" key="2">
    <source>
        <dbReference type="PIRNR" id="PIRNR006241"/>
    </source>
</evidence>
<name>A0A3M9NH91_9BACT</name>
<comment type="similarity">
    <text evidence="2">Belongs to the hyi family.</text>
</comment>
<dbReference type="InterPro" id="IPR050417">
    <property type="entry name" value="Sugar_Epim/Isomerase"/>
</dbReference>
<dbReference type="GO" id="GO:0016853">
    <property type="term" value="F:isomerase activity"/>
    <property type="evidence" value="ECO:0007669"/>
    <property type="project" value="UniProtKB-KW"/>
</dbReference>
<dbReference type="PROSITE" id="PS51257">
    <property type="entry name" value="PROKAR_LIPOPROTEIN"/>
    <property type="match status" value="1"/>
</dbReference>
<dbReference type="PANTHER" id="PTHR43489:SF3">
    <property type="entry name" value="XYLOSE ISOMERASE DOMAIN PROTEIN TIM BARREL"/>
    <property type="match status" value="1"/>
</dbReference>
<dbReference type="Gene3D" id="3.20.20.150">
    <property type="entry name" value="Divalent-metal-dependent TIM barrel enzymes"/>
    <property type="match status" value="1"/>
</dbReference>
<evidence type="ECO:0000256" key="3">
    <source>
        <dbReference type="PIRSR" id="PIRSR006241-50"/>
    </source>
</evidence>
<feature type="chain" id="PRO_5018286045" evidence="4">
    <location>
        <begin position="29"/>
        <end position="297"/>
    </location>
</feature>
<evidence type="ECO:0000259" key="5">
    <source>
        <dbReference type="Pfam" id="PF01261"/>
    </source>
</evidence>
<organism evidence="6 7">
    <name type="scientific">Hanamia caeni</name>
    <dbReference type="NCBI Taxonomy" id="2294116"/>
    <lineage>
        <taxon>Bacteria</taxon>
        <taxon>Pseudomonadati</taxon>
        <taxon>Bacteroidota</taxon>
        <taxon>Chitinophagia</taxon>
        <taxon>Chitinophagales</taxon>
        <taxon>Chitinophagaceae</taxon>
        <taxon>Hanamia</taxon>
    </lineage>
</organism>
<feature type="signal peptide" evidence="4">
    <location>
        <begin position="1"/>
        <end position="28"/>
    </location>
</feature>
<evidence type="ECO:0000313" key="7">
    <source>
        <dbReference type="Proteomes" id="UP000267223"/>
    </source>
</evidence>
<accession>A0A3M9NH91</accession>
<keyword evidence="7" id="KW-1185">Reference proteome</keyword>
<dbReference type="SUPFAM" id="SSF51658">
    <property type="entry name" value="Xylose isomerase-like"/>
    <property type="match status" value="1"/>
</dbReference>
<keyword evidence="4" id="KW-0732">Signal</keyword>
<feature type="domain" description="Xylose isomerase-like TIM barrel" evidence="5">
    <location>
        <begin position="86"/>
        <end position="278"/>
    </location>
</feature>
<dbReference type="RefSeq" id="WP_123120881.1">
    <property type="nucleotide sequence ID" value="NZ_RJJR01000008.1"/>
</dbReference>
<dbReference type="AlphaFoldDB" id="A0A3M9NH91"/>
<dbReference type="Proteomes" id="UP000267223">
    <property type="component" value="Unassembled WGS sequence"/>
</dbReference>
<evidence type="ECO:0000313" key="6">
    <source>
        <dbReference type="EMBL" id="RNI36328.1"/>
    </source>
</evidence>
<dbReference type="EMBL" id="RJJR01000008">
    <property type="protein sequence ID" value="RNI36328.1"/>
    <property type="molecule type" value="Genomic_DNA"/>
</dbReference>
<feature type="active site" description="Proton donor/acceptor" evidence="3">
    <location>
        <position position="177"/>
    </location>
</feature>
<evidence type="ECO:0000256" key="1">
    <source>
        <dbReference type="ARBA" id="ARBA00023235"/>
    </source>
</evidence>
<dbReference type="OrthoDB" id="9786584at2"/>
<protein>
    <submittedName>
        <fullName evidence="6">Hydroxypyruvate isomerase</fullName>
    </submittedName>
</protein>
<dbReference type="PROSITE" id="PS51318">
    <property type="entry name" value="TAT"/>
    <property type="match status" value="1"/>
</dbReference>
<dbReference type="PANTHER" id="PTHR43489">
    <property type="entry name" value="ISOMERASE"/>
    <property type="match status" value="1"/>
</dbReference>
<dbReference type="Pfam" id="PF01261">
    <property type="entry name" value="AP_endonuc_2"/>
    <property type="match status" value="1"/>
</dbReference>
<feature type="active site" description="Proton donor/acceptor" evidence="3">
    <location>
        <position position="276"/>
    </location>
</feature>
<evidence type="ECO:0000256" key="4">
    <source>
        <dbReference type="SAM" id="SignalP"/>
    </source>
</evidence>